<proteinExistence type="predicted"/>
<dbReference type="EMBL" id="MF966379">
    <property type="protein sequence ID" value="ATZ81562.1"/>
    <property type="molecule type" value="Genomic_DNA"/>
</dbReference>
<keyword evidence="2" id="KW-1185">Reference proteome</keyword>
<dbReference type="OrthoDB" id="9454at10239"/>
<reference evidence="1" key="1">
    <citation type="journal article" date="2018" name="Infect. Genet. Evol.">
        <title>The dynamic evolution of Drosophila innubila Nudivirus.</title>
        <authorList>
            <person name="Hill T."/>
            <person name="Unckless R.L."/>
        </authorList>
    </citation>
    <scope>NUCLEOTIDE SEQUENCE [LARGE SCALE GENOMIC DNA]</scope>
    <source>
        <strain evidence="1">DiNV_CH01M</strain>
    </source>
</reference>
<evidence type="ECO:0000313" key="2">
    <source>
        <dbReference type="Proteomes" id="UP000290195"/>
    </source>
</evidence>
<name>A0A2H4UXB5_9VIRU</name>
<protein>
    <submittedName>
        <fullName evidence="1">GrBNV_gp36-like protein</fullName>
    </submittedName>
</protein>
<sequence length="361" mass="41933">MNYDSLLDTDSVPTHEVNKHGVVISVPTLYINANEESGIDRIVSNLRVINYDKLVELMPIAIDINTVSKCMVAEKCNYLVNYLIKRLDTEDSASFMEFIKFSSRISKDLDIDDDYYDVTTNGLSFDIIRKYINDPYTGVLKMAEPIEYMGYQFYSQIPEDENYNNTILNIRQATNDTDFNRIQYHLTHFERTLTFTPGYVYNSTLKLKCLALFYVALYTESKPIEEHCSNDLKGNLLAYILDCVVRSRVIQAWQRDSASQKLTNDIIKNYDTRIHIIKLCQLKTSKERAQHFINLMRQNPELQKFTSHLNFESYMECLRRTSLNIEGDTYYLLGSEFISSIAVNLPDLASLQNIYEENRGL</sequence>
<gene>
    <name evidence="1" type="ORF">DiNV_CH01M_ORF74</name>
</gene>
<accession>A0A2H4UXB5</accession>
<evidence type="ECO:0000313" key="1">
    <source>
        <dbReference type="EMBL" id="ATZ81562.1"/>
    </source>
</evidence>
<organism evidence="1">
    <name type="scientific">Drosophila innubila nudivirus</name>
    <dbReference type="NCBI Taxonomy" id="2057187"/>
    <lineage>
        <taxon>Viruses</taxon>
        <taxon>Viruses incertae sedis</taxon>
        <taxon>Naldaviricetes</taxon>
        <taxon>Lefavirales</taxon>
        <taxon>Nudiviridae</taxon>
        <taxon>Alphanudivirus</taxon>
        <taxon>Alphanudivirus droinnubilae</taxon>
    </lineage>
</organism>
<dbReference type="Proteomes" id="UP000290195">
    <property type="component" value="Segment"/>
</dbReference>